<sequence>MQIQTLVNVKYQVVIPKEARKKIKIKPGQRMNVDVVGGRVIFSPAKSKREWSWPGDYIKNLKDPWDGTDREKYLEDERNSWK</sequence>
<dbReference type="Pfam" id="PF04014">
    <property type="entry name" value="MazE_antitoxin"/>
    <property type="match status" value="1"/>
</dbReference>
<dbReference type="InterPro" id="IPR007159">
    <property type="entry name" value="SpoVT-AbrB_dom"/>
</dbReference>
<reference evidence="2 3" key="1">
    <citation type="journal article" date="2016" name="Nat. Commun.">
        <title>Thousands of microbial genomes shed light on interconnected biogeochemical processes in an aquifer system.</title>
        <authorList>
            <person name="Anantharaman K."/>
            <person name="Brown C.T."/>
            <person name="Hug L.A."/>
            <person name="Sharon I."/>
            <person name="Castelle C.J."/>
            <person name="Probst A.J."/>
            <person name="Thomas B.C."/>
            <person name="Singh A."/>
            <person name="Wilkins M.J."/>
            <person name="Karaoz U."/>
            <person name="Brodie E.L."/>
            <person name="Williams K.H."/>
            <person name="Hubbard S.S."/>
            <person name="Banfield J.F."/>
        </authorList>
    </citation>
    <scope>NUCLEOTIDE SEQUENCE [LARGE SCALE GENOMIC DNA]</scope>
</reference>
<dbReference type="EMBL" id="MFCX01000011">
    <property type="protein sequence ID" value="OGE26405.1"/>
    <property type="molecule type" value="Genomic_DNA"/>
</dbReference>
<evidence type="ECO:0000313" key="2">
    <source>
        <dbReference type="EMBL" id="OGE26405.1"/>
    </source>
</evidence>
<dbReference type="SUPFAM" id="SSF89447">
    <property type="entry name" value="AbrB/MazE/MraZ-like"/>
    <property type="match status" value="1"/>
</dbReference>
<feature type="domain" description="SpoVT-AbrB" evidence="1">
    <location>
        <begin position="5"/>
        <end position="50"/>
    </location>
</feature>
<gene>
    <name evidence="2" type="ORF">A3C26_01590</name>
</gene>
<accession>A0A1F5JCM5</accession>
<proteinExistence type="predicted"/>
<evidence type="ECO:0000259" key="1">
    <source>
        <dbReference type="SMART" id="SM00966"/>
    </source>
</evidence>
<organism evidence="2 3">
    <name type="scientific">Candidatus Daviesbacteria bacterium RIFCSPHIGHO2_02_FULL_39_12</name>
    <dbReference type="NCBI Taxonomy" id="1797770"/>
    <lineage>
        <taxon>Bacteria</taxon>
        <taxon>Candidatus Daviesiibacteriota</taxon>
    </lineage>
</organism>
<name>A0A1F5JCM5_9BACT</name>
<evidence type="ECO:0000313" key="3">
    <source>
        <dbReference type="Proteomes" id="UP000177042"/>
    </source>
</evidence>
<dbReference type="Proteomes" id="UP000177042">
    <property type="component" value="Unassembled WGS sequence"/>
</dbReference>
<comment type="caution">
    <text evidence="2">The sequence shown here is derived from an EMBL/GenBank/DDBJ whole genome shotgun (WGS) entry which is preliminary data.</text>
</comment>
<dbReference type="AlphaFoldDB" id="A0A1F5JCM5"/>
<protein>
    <recommendedName>
        <fullName evidence="1">SpoVT-AbrB domain-containing protein</fullName>
    </recommendedName>
</protein>
<dbReference type="NCBIfam" id="TIGR01439">
    <property type="entry name" value="lp_hng_hel_AbrB"/>
    <property type="match status" value="1"/>
</dbReference>
<dbReference type="GO" id="GO:0003677">
    <property type="term" value="F:DNA binding"/>
    <property type="evidence" value="ECO:0007669"/>
    <property type="project" value="InterPro"/>
</dbReference>
<dbReference type="Gene3D" id="2.10.260.10">
    <property type="match status" value="1"/>
</dbReference>
<dbReference type="SMART" id="SM00966">
    <property type="entry name" value="SpoVT_AbrB"/>
    <property type="match status" value="1"/>
</dbReference>
<dbReference type="InterPro" id="IPR037914">
    <property type="entry name" value="SpoVT-AbrB_sf"/>
</dbReference>